<name>A0AA88A232_FICCA</name>
<dbReference type="AlphaFoldDB" id="A0AA88A232"/>
<evidence type="ECO:0000256" key="1">
    <source>
        <dbReference type="SAM" id="MobiDB-lite"/>
    </source>
</evidence>
<dbReference type="Proteomes" id="UP001187192">
    <property type="component" value="Unassembled WGS sequence"/>
</dbReference>
<sequence length="73" mass="7783">MGDTSNEQASSEDGGRDVEGERHSQGEAFDTAEYSTMTAVAGFRIEVMVAMGPDPNLGSFLGGIDPIFFLAFF</sequence>
<evidence type="ECO:0000313" key="2">
    <source>
        <dbReference type="EMBL" id="GMN43072.1"/>
    </source>
</evidence>
<organism evidence="2 3">
    <name type="scientific">Ficus carica</name>
    <name type="common">Common fig</name>
    <dbReference type="NCBI Taxonomy" id="3494"/>
    <lineage>
        <taxon>Eukaryota</taxon>
        <taxon>Viridiplantae</taxon>
        <taxon>Streptophyta</taxon>
        <taxon>Embryophyta</taxon>
        <taxon>Tracheophyta</taxon>
        <taxon>Spermatophyta</taxon>
        <taxon>Magnoliopsida</taxon>
        <taxon>eudicotyledons</taxon>
        <taxon>Gunneridae</taxon>
        <taxon>Pentapetalae</taxon>
        <taxon>rosids</taxon>
        <taxon>fabids</taxon>
        <taxon>Rosales</taxon>
        <taxon>Moraceae</taxon>
        <taxon>Ficeae</taxon>
        <taxon>Ficus</taxon>
    </lineage>
</organism>
<reference evidence="2" key="1">
    <citation type="submission" date="2023-07" db="EMBL/GenBank/DDBJ databases">
        <title>draft genome sequence of fig (Ficus carica).</title>
        <authorList>
            <person name="Takahashi T."/>
            <person name="Nishimura K."/>
        </authorList>
    </citation>
    <scope>NUCLEOTIDE SEQUENCE</scope>
</reference>
<dbReference type="Gramene" id="FCD_00013654-RA">
    <property type="protein sequence ID" value="FCD_00013654-RA:cds"/>
    <property type="gene ID" value="FCD_00013654"/>
</dbReference>
<proteinExistence type="predicted"/>
<accession>A0AA88A232</accession>
<dbReference type="EMBL" id="BTGU01000015">
    <property type="protein sequence ID" value="GMN43072.1"/>
    <property type="molecule type" value="Genomic_DNA"/>
</dbReference>
<gene>
    <name evidence="2" type="ORF">TIFTF001_012285</name>
</gene>
<feature type="compositionally biased region" description="Polar residues" evidence="1">
    <location>
        <begin position="1"/>
        <end position="11"/>
    </location>
</feature>
<feature type="region of interest" description="Disordered" evidence="1">
    <location>
        <begin position="1"/>
        <end position="31"/>
    </location>
</feature>
<feature type="compositionally biased region" description="Basic and acidic residues" evidence="1">
    <location>
        <begin position="13"/>
        <end position="25"/>
    </location>
</feature>
<keyword evidence="3" id="KW-1185">Reference proteome</keyword>
<protein>
    <submittedName>
        <fullName evidence="2">Uncharacterized protein</fullName>
    </submittedName>
</protein>
<comment type="caution">
    <text evidence="2">The sequence shown here is derived from an EMBL/GenBank/DDBJ whole genome shotgun (WGS) entry which is preliminary data.</text>
</comment>
<evidence type="ECO:0000313" key="3">
    <source>
        <dbReference type="Proteomes" id="UP001187192"/>
    </source>
</evidence>